<protein>
    <recommendedName>
        <fullName evidence="1">Phosphoesterase</fullName>
        <ecNumber evidence="1">3.1.4.-</ecNumber>
    </recommendedName>
</protein>
<dbReference type="GeneID" id="1442590"/>
<evidence type="ECO:0000256" key="1">
    <source>
        <dbReference type="RuleBase" id="RU362039"/>
    </source>
</evidence>
<dbReference type="InterPro" id="IPR041802">
    <property type="entry name" value="MPP_YfcE"/>
</dbReference>
<dbReference type="Proteomes" id="UP000617544">
    <property type="component" value="Unassembled WGS sequence"/>
</dbReference>
<dbReference type="InterPro" id="IPR000979">
    <property type="entry name" value="Phosphodiesterase_MJ0936/Vps29"/>
</dbReference>
<dbReference type="GO" id="GO:0016787">
    <property type="term" value="F:hydrolase activity"/>
    <property type="evidence" value="ECO:0007669"/>
    <property type="project" value="UniProtKB-UniRule"/>
</dbReference>
<name>A0A832WJV3_PYRHR</name>
<evidence type="ECO:0000259" key="2">
    <source>
        <dbReference type="Pfam" id="PF12850"/>
    </source>
</evidence>
<dbReference type="OMA" id="ADTHVPK"/>
<dbReference type="InterPro" id="IPR024654">
    <property type="entry name" value="Calcineurin-like_PHP_lpxH"/>
</dbReference>
<proteinExistence type="inferred from homology"/>
<accession>A0A832WJV3</accession>
<evidence type="ECO:0000313" key="4">
    <source>
        <dbReference type="Proteomes" id="UP000617544"/>
    </source>
</evidence>
<dbReference type="PANTHER" id="PTHR11124">
    <property type="entry name" value="VACUOLAR SORTING PROTEIN VPS29"/>
    <property type="match status" value="1"/>
</dbReference>
<dbReference type="InterPro" id="IPR029052">
    <property type="entry name" value="Metallo-depent_PP-like"/>
</dbReference>
<comment type="cofactor">
    <cofactor evidence="1">
        <name>a divalent metal cation</name>
        <dbReference type="ChEBI" id="CHEBI:60240"/>
    </cofactor>
</comment>
<reference evidence="3" key="1">
    <citation type="journal article" date="2020" name="bioRxiv">
        <title>A rank-normalized archaeal taxonomy based on genome phylogeny resolves widespread incomplete and uneven classifications.</title>
        <authorList>
            <person name="Rinke C."/>
            <person name="Chuvochina M."/>
            <person name="Mussig A.J."/>
            <person name="Chaumeil P.-A."/>
            <person name="Waite D.W."/>
            <person name="Whitman W.B."/>
            <person name="Parks D.H."/>
            <person name="Hugenholtz P."/>
        </authorList>
    </citation>
    <scope>NUCLEOTIDE SEQUENCE</scope>
    <source>
        <strain evidence="3">UBA8834</strain>
    </source>
</reference>
<gene>
    <name evidence="3" type="ORF">HA331_02950</name>
</gene>
<dbReference type="CDD" id="cd00841">
    <property type="entry name" value="MPP_YfcE"/>
    <property type="match status" value="1"/>
</dbReference>
<feature type="domain" description="Calcineurin-like phosphoesterase" evidence="2">
    <location>
        <begin position="1"/>
        <end position="150"/>
    </location>
</feature>
<dbReference type="NCBIfam" id="TIGR00040">
    <property type="entry name" value="yfcE"/>
    <property type="match status" value="1"/>
</dbReference>
<dbReference type="RefSeq" id="WP_010885809.1">
    <property type="nucleotide sequence ID" value="NZ_DUJN01000002.1"/>
</dbReference>
<dbReference type="AlphaFoldDB" id="A0A832WJV3"/>
<dbReference type="GO" id="GO:0046872">
    <property type="term" value="F:metal ion binding"/>
    <property type="evidence" value="ECO:0007669"/>
    <property type="project" value="UniProtKB-KW"/>
</dbReference>
<sequence length="163" mass="18669">MLVGVLSDTHFPKAYFPEKILEFFREKNVAYIIHAGDITERSLLDMLENVAPVIAVKGNADILKLPEEEILNIRDKRVLVIHGHNFLTLDTQNLLYKGLEEEADIVIFGHTHRPYYAKLKYMGKEITLLNPGSPTLPRMSEPTFAILNIGESVEVKFYNVWML</sequence>
<comment type="similarity">
    <text evidence="1">Belongs to the metallophosphoesterase superfamily. YfcE family.</text>
</comment>
<dbReference type="Gene3D" id="3.60.21.10">
    <property type="match status" value="1"/>
</dbReference>
<keyword evidence="1" id="KW-0479">Metal-binding</keyword>
<comment type="caution">
    <text evidence="3">The sequence shown here is derived from an EMBL/GenBank/DDBJ whole genome shotgun (WGS) entry which is preliminary data.</text>
</comment>
<dbReference type="Pfam" id="PF12850">
    <property type="entry name" value="Metallophos_2"/>
    <property type="match status" value="1"/>
</dbReference>
<dbReference type="SUPFAM" id="SSF56300">
    <property type="entry name" value="Metallo-dependent phosphatases"/>
    <property type="match status" value="1"/>
</dbReference>
<organism evidence="3 4">
    <name type="scientific">Pyrococcus horikoshii</name>
    <dbReference type="NCBI Taxonomy" id="53953"/>
    <lineage>
        <taxon>Archaea</taxon>
        <taxon>Methanobacteriati</taxon>
        <taxon>Methanobacteriota</taxon>
        <taxon>Thermococci</taxon>
        <taxon>Thermococcales</taxon>
        <taxon>Thermococcaceae</taxon>
        <taxon>Pyrococcus</taxon>
    </lineage>
</organism>
<evidence type="ECO:0000313" key="3">
    <source>
        <dbReference type="EMBL" id="HII60709.1"/>
    </source>
</evidence>
<dbReference type="EMBL" id="DUJN01000002">
    <property type="protein sequence ID" value="HII60709.1"/>
    <property type="molecule type" value="Genomic_DNA"/>
</dbReference>
<dbReference type="EC" id="3.1.4.-" evidence="1"/>